<dbReference type="InterPro" id="IPR039424">
    <property type="entry name" value="SBP_5"/>
</dbReference>
<dbReference type="InterPro" id="IPR000914">
    <property type="entry name" value="SBP_5_dom"/>
</dbReference>
<sequence>MTVAPYRPEPAHAVPPRRGGTLRVAAPTDAAPLDPSCAPASAAPFVRLHTRQLVTWQTARDVRDWQAVTPVPDLALDVPSTWNAGLGASHRSYVFHMRPGVRWDTPDRRPVTAYDVVRGFKRMCNPVRPSPSLAYFATTVRGMAGFATAWAAATTRRAADAATLAAYQNAHEIPGVFALDDETLVIELARPALDFVQMLALPAASAVPVEHDAFVPGSPEATAHLRVNGPYRVRRHRPGEWVELVRNPAWEPAVDPYRRAEADRVELRLSDGTGRADGPAGPAEVSAAPAVGGLPAAEPVDGGLGWVLDPYLVLNLRDPVWADLRVRQAAALAVDRTAVADLYRRHRPGVPVRVAGSLIPPGNAGYGTADPYPTPEGAGDPARARDLLASAGHADNPPLVLIHPHSGLGPEVAHACAAGLIRAGIPTRAVGLADAAYAEALRRPGTTGGWQLAVAARVPDWLEHNGRVFAQAMLQATPVPGGANHGGYASPEVDALIERALDAAEPWRADAAWQAAAERAVADVAVVPILHRAPVVTPRQPDRVDGLRPLPAQGYAVDLTAVRPEVDG</sequence>
<evidence type="ECO:0000313" key="8">
    <source>
        <dbReference type="Proteomes" id="UP000198551"/>
    </source>
</evidence>
<gene>
    <name evidence="7" type="ORF">GA0070215_10313</name>
</gene>
<dbReference type="InterPro" id="IPR030678">
    <property type="entry name" value="Peptide/Ni-bd"/>
</dbReference>
<accession>A0A1C4V9W6</accession>
<feature type="region of interest" description="Disordered" evidence="5">
    <location>
        <begin position="1"/>
        <end position="20"/>
    </location>
</feature>
<evidence type="ECO:0000256" key="4">
    <source>
        <dbReference type="ARBA" id="ARBA00022729"/>
    </source>
</evidence>
<keyword evidence="3" id="KW-0813">Transport</keyword>
<organism evidence="7 8">
    <name type="scientific">Micromonospora marina</name>
    <dbReference type="NCBI Taxonomy" id="307120"/>
    <lineage>
        <taxon>Bacteria</taxon>
        <taxon>Bacillati</taxon>
        <taxon>Actinomycetota</taxon>
        <taxon>Actinomycetes</taxon>
        <taxon>Micromonosporales</taxon>
        <taxon>Micromonosporaceae</taxon>
        <taxon>Micromonospora</taxon>
    </lineage>
</organism>
<dbReference type="GO" id="GO:1904680">
    <property type="term" value="F:peptide transmembrane transporter activity"/>
    <property type="evidence" value="ECO:0007669"/>
    <property type="project" value="TreeGrafter"/>
</dbReference>
<comment type="similarity">
    <text evidence="2">Belongs to the bacterial solute-binding protein 5 family.</text>
</comment>
<dbReference type="RefSeq" id="WP_091042191.1">
    <property type="nucleotide sequence ID" value="NZ_FMCV01000003.1"/>
</dbReference>
<dbReference type="PANTHER" id="PTHR30290:SF10">
    <property type="entry name" value="PERIPLASMIC OLIGOPEPTIDE-BINDING PROTEIN-RELATED"/>
    <property type="match status" value="1"/>
</dbReference>
<reference evidence="8" key="1">
    <citation type="submission" date="2016-06" db="EMBL/GenBank/DDBJ databases">
        <authorList>
            <person name="Varghese N."/>
        </authorList>
    </citation>
    <scope>NUCLEOTIDE SEQUENCE [LARGE SCALE GENOMIC DNA]</scope>
    <source>
        <strain evidence="8">DSM 45555</strain>
    </source>
</reference>
<evidence type="ECO:0000256" key="2">
    <source>
        <dbReference type="ARBA" id="ARBA00005695"/>
    </source>
</evidence>
<dbReference type="PIRSF" id="PIRSF002741">
    <property type="entry name" value="MppA"/>
    <property type="match status" value="1"/>
</dbReference>
<proteinExistence type="inferred from homology"/>
<dbReference type="Gene3D" id="3.10.105.10">
    <property type="entry name" value="Dipeptide-binding Protein, Domain 3"/>
    <property type="match status" value="1"/>
</dbReference>
<feature type="domain" description="Solute-binding protein family 5" evidence="6">
    <location>
        <begin position="88"/>
        <end position="461"/>
    </location>
</feature>
<keyword evidence="4" id="KW-0732">Signal</keyword>
<evidence type="ECO:0000256" key="3">
    <source>
        <dbReference type="ARBA" id="ARBA00022448"/>
    </source>
</evidence>
<dbReference type="SUPFAM" id="SSF53850">
    <property type="entry name" value="Periplasmic binding protein-like II"/>
    <property type="match status" value="1"/>
</dbReference>
<evidence type="ECO:0000259" key="6">
    <source>
        <dbReference type="Pfam" id="PF00496"/>
    </source>
</evidence>
<dbReference type="AlphaFoldDB" id="A0A1C4V9W6"/>
<dbReference type="GO" id="GO:0030313">
    <property type="term" value="C:cell envelope"/>
    <property type="evidence" value="ECO:0007669"/>
    <property type="project" value="UniProtKB-SubCell"/>
</dbReference>
<dbReference type="GO" id="GO:0042597">
    <property type="term" value="C:periplasmic space"/>
    <property type="evidence" value="ECO:0007669"/>
    <property type="project" value="UniProtKB-ARBA"/>
</dbReference>
<comment type="subcellular location">
    <subcellularLocation>
        <location evidence="1">Cell envelope</location>
    </subcellularLocation>
</comment>
<dbReference type="PANTHER" id="PTHR30290">
    <property type="entry name" value="PERIPLASMIC BINDING COMPONENT OF ABC TRANSPORTER"/>
    <property type="match status" value="1"/>
</dbReference>
<keyword evidence="8" id="KW-1185">Reference proteome</keyword>
<dbReference type="GO" id="GO:0043190">
    <property type="term" value="C:ATP-binding cassette (ABC) transporter complex"/>
    <property type="evidence" value="ECO:0007669"/>
    <property type="project" value="InterPro"/>
</dbReference>
<evidence type="ECO:0000256" key="1">
    <source>
        <dbReference type="ARBA" id="ARBA00004196"/>
    </source>
</evidence>
<dbReference type="Pfam" id="PF00496">
    <property type="entry name" value="SBP_bac_5"/>
    <property type="match status" value="1"/>
</dbReference>
<dbReference type="EMBL" id="FMCV01000003">
    <property type="protein sequence ID" value="SCE80591.1"/>
    <property type="molecule type" value="Genomic_DNA"/>
</dbReference>
<dbReference type="Gene3D" id="3.40.190.10">
    <property type="entry name" value="Periplasmic binding protein-like II"/>
    <property type="match status" value="1"/>
</dbReference>
<name>A0A1C4V9W6_9ACTN</name>
<protein>
    <submittedName>
        <fullName evidence="7">Peptide/nickel transport system substrate-binding protein</fullName>
    </submittedName>
</protein>
<evidence type="ECO:0000313" key="7">
    <source>
        <dbReference type="EMBL" id="SCE80591.1"/>
    </source>
</evidence>
<dbReference type="Proteomes" id="UP000198551">
    <property type="component" value="Unassembled WGS sequence"/>
</dbReference>
<evidence type="ECO:0000256" key="5">
    <source>
        <dbReference type="SAM" id="MobiDB-lite"/>
    </source>
</evidence>
<dbReference type="GO" id="GO:0015833">
    <property type="term" value="P:peptide transport"/>
    <property type="evidence" value="ECO:0007669"/>
    <property type="project" value="TreeGrafter"/>
</dbReference>